<feature type="transmembrane region" description="Helical" evidence="2">
    <location>
        <begin position="181"/>
        <end position="201"/>
    </location>
</feature>
<reference evidence="5" key="1">
    <citation type="submission" date="2016-10" db="EMBL/GenBank/DDBJ databases">
        <authorList>
            <person name="Varghese N."/>
            <person name="Submissions S."/>
        </authorList>
    </citation>
    <scope>NUCLEOTIDE SEQUENCE [LARGE SCALE GENOMIC DNA]</scope>
    <source>
        <strain evidence="5">NRRL B-51270</strain>
    </source>
</reference>
<dbReference type="Gene3D" id="3.30.70.100">
    <property type="match status" value="1"/>
</dbReference>
<dbReference type="SMART" id="SM01034">
    <property type="entry name" value="BLUF"/>
    <property type="match status" value="1"/>
</dbReference>
<dbReference type="InterPro" id="IPR036046">
    <property type="entry name" value="Acylphosphatase-like_dom_sf"/>
</dbReference>
<keyword evidence="5" id="KW-1185">Reference proteome</keyword>
<keyword evidence="2" id="KW-0472">Membrane</keyword>
<keyword evidence="2" id="KW-0812">Transmembrane</keyword>
<evidence type="ECO:0000313" key="4">
    <source>
        <dbReference type="EMBL" id="SDR91096.1"/>
    </source>
</evidence>
<accession>A0A1H1MWF4</accession>
<dbReference type="AlphaFoldDB" id="A0A1H1MWF4"/>
<dbReference type="Pfam" id="PF04940">
    <property type="entry name" value="BLUF"/>
    <property type="match status" value="1"/>
</dbReference>
<evidence type="ECO:0000313" key="5">
    <source>
        <dbReference type="Proteomes" id="UP000243207"/>
    </source>
</evidence>
<sequence length="206" mass="23086">MVMTELVRIVYISRADFRPTTAEDGVDANVAQILAVSRRNNHHSGVVGMLHYGDGCFFQCLEGERSKIAALYRRLRRDGRHHDLKLLVHEPIRRLSFPDWSMKFIPTDDHVRGLLDEHGFSEFDPYRFDHHLVERMLKLMQGSADPTHDDPVFTPSAPARSTTFAHEPPTQAGGPAPSGRWPLIISLLALSLSVLSLLLAIGRSGT</sequence>
<dbReference type="GO" id="GO:0071949">
    <property type="term" value="F:FAD binding"/>
    <property type="evidence" value="ECO:0007669"/>
    <property type="project" value="InterPro"/>
</dbReference>
<evidence type="ECO:0000259" key="3">
    <source>
        <dbReference type="PROSITE" id="PS50925"/>
    </source>
</evidence>
<dbReference type="EMBL" id="LT629736">
    <property type="protein sequence ID" value="SDR91096.1"/>
    <property type="molecule type" value="Genomic_DNA"/>
</dbReference>
<gene>
    <name evidence="4" type="ORF">SAMN05216421_0555</name>
</gene>
<feature type="domain" description="BLUF" evidence="3">
    <location>
        <begin position="6"/>
        <end position="103"/>
    </location>
</feature>
<dbReference type="Proteomes" id="UP000243207">
    <property type="component" value="Chromosome I"/>
</dbReference>
<proteinExistence type="predicted"/>
<dbReference type="PROSITE" id="PS50925">
    <property type="entry name" value="BLUF"/>
    <property type="match status" value="1"/>
</dbReference>
<keyword evidence="2" id="KW-1133">Transmembrane helix</keyword>
<dbReference type="InterPro" id="IPR007024">
    <property type="entry name" value="BLUF_domain"/>
</dbReference>
<protein>
    <submittedName>
        <fullName evidence="4">Sensors of blue-light using FAD</fullName>
    </submittedName>
</protein>
<organism evidence="4 5">
    <name type="scientific">Halopseudomonas xinjiangensis</name>
    <dbReference type="NCBI Taxonomy" id="487184"/>
    <lineage>
        <taxon>Bacteria</taxon>
        <taxon>Pseudomonadati</taxon>
        <taxon>Pseudomonadota</taxon>
        <taxon>Gammaproteobacteria</taxon>
        <taxon>Pseudomonadales</taxon>
        <taxon>Pseudomonadaceae</taxon>
        <taxon>Halopseudomonas</taxon>
    </lineage>
</organism>
<evidence type="ECO:0000256" key="1">
    <source>
        <dbReference type="SAM" id="MobiDB-lite"/>
    </source>
</evidence>
<evidence type="ECO:0000256" key="2">
    <source>
        <dbReference type="SAM" id="Phobius"/>
    </source>
</evidence>
<feature type="region of interest" description="Disordered" evidence="1">
    <location>
        <begin position="144"/>
        <end position="176"/>
    </location>
</feature>
<dbReference type="SUPFAM" id="SSF54975">
    <property type="entry name" value="Acylphosphatase/BLUF domain-like"/>
    <property type="match status" value="1"/>
</dbReference>
<name>A0A1H1MWF4_9GAMM</name>
<dbReference type="STRING" id="487184.SAMN05216421_0555"/>
<dbReference type="GO" id="GO:0009882">
    <property type="term" value="F:blue light photoreceptor activity"/>
    <property type="evidence" value="ECO:0007669"/>
    <property type="project" value="InterPro"/>
</dbReference>